<feature type="domain" description="GGDEF" evidence="4">
    <location>
        <begin position="250"/>
        <end position="378"/>
    </location>
</feature>
<evidence type="ECO:0000259" key="4">
    <source>
        <dbReference type="PROSITE" id="PS50887"/>
    </source>
</evidence>
<keyword evidence="3" id="KW-1133">Transmembrane helix</keyword>
<evidence type="ECO:0000256" key="2">
    <source>
        <dbReference type="ARBA" id="ARBA00034247"/>
    </source>
</evidence>
<protein>
    <recommendedName>
        <fullName evidence="1">diguanylate cyclase</fullName>
        <ecNumber evidence="1">2.7.7.65</ecNumber>
    </recommendedName>
</protein>
<name>A0A3R5Z0F9_9BACT</name>
<dbReference type="GO" id="GO:0052621">
    <property type="term" value="F:diguanylate cyclase activity"/>
    <property type="evidence" value="ECO:0007669"/>
    <property type="project" value="UniProtKB-EC"/>
</dbReference>
<dbReference type="PANTHER" id="PTHR45138">
    <property type="entry name" value="REGULATORY COMPONENTS OF SENSORY TRANSDUCTION SYSTEM"/>
    <property type="match status" value="1"/>
</dbReference>
<dbReference type="FunFam" id="3.30.70.270:FF:000001">
    <property type="entry name" value="Diguanylate cyclase domain protein"/>
    <property type="match status" value="1"/>
</dbReference>
<dbReference type="RefSeq" id="WP_128467283.1">
    <property type="nucleotide sequence ID" value="NZ_CP035108.1"/>
</dbReference>
<organism evidence="5 6">
    <name type="scientific">Geovibrio thiophilus</name>
    <dbReference type="NCBI Taxonomy" id="139438"/>
    <lineage>
        <taxon>Bacteria</taxon>
        <taxon>Pseudomonadati</taxon>
        <taxon>Deferribacterota</taxon>
        <taxon>Deferribacteres</taxon>
        <taxon>Deferribacterales</taxon>
        <taxon>Geovibrionaceae</taxon>
        <taxon>Geovibrio</taxon>
    </lineage>
</organism>
<gene>
    <name evidence="5" type="ORF">EP073_11455</name>
</gene>
<evidence type="ECO:0000313" key="6">
    <source>
        <dbReference type="Proteomes" id="UP000287502"/>
    </source>
</evidence>
<dbReference type="EC" id="2.7.7.65" evidence="1"/>
<keyword evidence="3" id="KW-0472">Membrane</keyword>
<dbReference type="InterPro" id="IPR000160">
    <property type="entry name" value="GGDEF_dom"/>
</dbReference>
<dbReference type="Pfam" id="PF00990">
    <property type="entry name" value="GGDEF"/>
    <property type="match status" value="1"/>
</dbReference>
<dbReference type="InterPro" id="IPR029787">
    <property type="entry name" value="Nucleotide_cyclase"/>
</dbReference>
<dbReference type="NCBIfam" id="TIGR00254">
    <property type="entry name" value="GGDEF"/>
    <property type="match status" value="1"/>
</dbReference>
<feature type="transmembrane region" description="Helical" evidence="3">
    <location>
        <begin position="20"/>
        <end position="42"/>
    </location>
</feature>
<sequence length="378" mass="43292">MLGEMFKSFYLLKQHKRYSYAATASFSIIILVFLLNISFASMKSLFLKHIERNSVLLFEVVKYGGITDDTHFYVNDEEAAEKQEYYREIVASSPVGKAQQMFKAINSFTVVEIDSVRYPELREAERNALDSGENSSNVNFFLDSKHESLHKADNGLYLRVKQSVPFYYMITSRLDRIAFVANAAAGIFFISLIYIVYYMMHEESKKILYESDIDRYQHIASVDPLTGVFNRLMLNDVLDEQIKMNELMNRKFSLIIADLDYFKNVNDTYGHDAGDKVLVGVADLLRKNIRRNDMLARFGGEEFVILLPDTDRVSALRIAEKLREIIECARFADAVSITASFGTAQSGRGTTAEDILKEADRYLYEAKRSGRNCVRPVI</sequence>
<dbReference type="Gene3D" id="3.30.70.270">
    <property type="match status" value="1"/>
</dbReference>
<dbReference type="PROSITE" id="PS50887">
    <property type="entry name" value="GGDEF"/>
    <property type="match status" value="1"/>
</dbReference>
<accession>A0A3R5Z0F9</accession>
<feature type="transmembrane region" description="Helical" evidence="3">
    <location>
        <begin position="177"/>
        <end position="200"/>
    </location>
</feature>
<dbReference type="InterPro" id="IPR050469">
    <property type="entry name" value="Diguanylate_Cyclase"/>
</dbReference>
<evidence type="ECO:0000256" key="3">
    <source>
        <dbReference type="SAM" id="Phobius"/>
    </source>
</evidence>
<dbReference type="AlphaFoldDB" id="A0A3R5Z0F9"/>
<dbReference type="KEGG" id="gtl:EP073_11455"/>
<dbReference type="PANTHER" id="PTHR45138:SF9">
    <property type="entry name" value="DIGUANYLATE CYCLASE DGCM-RELATED"/>
    <property type="match status" value="1"/>
</dbReference>
<dbReference type="InterPro" id="IPR043128">
    <property type="entry name" value="Rev_trsase/Diguanyl_cyclase"/>
</dbReference>
<dbReference type="CDD" id="cd01949">
    <property type="entry name" value="GGDEF"/>
    <property type="match status" value="1"/>
</dbReference>
<proteinExistence type="predicted"/>
<reference evidence="5 6" key="1">
    <citation type="submission" date="2019-01" db="EMBL/GenBank/DDBJ databases">
        <title>Geovibrio thiophilus DSM 11263, complete genome.</title>
        <authorList>
            <person name="Spring S."/>
            <person name="Bunk B."/>
            <person name="Sproer C."/>
        </authorList>
    </citation>
    <scope>NUCLEOTIDE SEQUENCE [LARGE SCALE GENOMIC DNA]</scope>
    <source>
        <strain evidence="5 6">DSM 11263</strain>
    </source>
</reference>
<dbReference type="SUPFAM" id="SSF55073">
    <property type="entry name" value="Nucleotide cyclase"/>
    <property type="match status" value="1"/>
</dbReference>
<dbReference type="OrthoDB" id="9773156at2"/>
<dbReference type="SMART" id="SM00267">
    <property type="entry name" value="GGDEF"/>
    <property type="match status" value="1"/>
</dbReference>
<keyword evidence="6" id="KW-1185">Reference proteome</keyword>
<keyword evidence="3" id="KW-0812">Transmembrane</keyword>
<dbReference type="EMBL" id="CP035108">
    <property type="protein sequence ID" value="QAR33998.1"/>
    <property type="molecule type" value="Genomic_DNA"/>
</dbReference>
<evidence type="ECO:0000256" key="1">
    <source>
        <dbReference type="ARBA" id="ARBA00012528"/>
    </source>
</evidence>
<evidence type="ECO:0000313" key="5">
    <source>
        <dbReference type="EMBL" id="QAR33998.1"/>
    </source>
</evidence>
<dbReference type="Proteomes" id="UP000287502">
    <property type="component" value="Chromosome"/>
</dbReference>
<comment type="catalytic activity">
    <reaction evidence="2">
        <text>2 GTP = 3',3'-c-di-GMP + 2 diphosphate</text>
        <dbReference type="Rhea" id="RHEA:24898"/>
        <dbReference type="ChEBI" id="CHEBI:33019"/>
        <dbReference type="ChEBI" id="CHEBI:37565"/>
        <dbReference type="ChEBI" id="CHEBI:58805"/>
        <dbReference type="EC" id="2.7.7.65"/>
    </reaction>
</comment>